<reference evidence="2" key="1">
    <citation type="submission" date="2021-11" db="EMBL/GenBank/DDBJ databases">
        <title>Description of Mycoplasma bradburyaesp. nov.from sea birds: a tribute to a great mycoplasmologist.</title>
        <authorList>
            <person name="Ramirez A.S."/>
            <person name="Poveda C."/>
            <person name="Suarez-Perez A."/>
            <person name="Rosales R.S."/>
            <person name="Dijkman R."/>
            <person name="Feberwee A."/>
            <person name="Spergser J."/>
            <person name="Szostak M.P."/>
            <person name="Ressel L."/>
            <person name="Calabuig P."/>
            <person name="Catania S."/>
            <person name="Gobbo F."/>
            <person name="Timofte D."/>
            <person name="Poveda J.B."/>
        </authorList>
    </citation>
    <scope>NUCLEOTIDE SEQUENCE</scope>
    <source>
        <strain evidence="2">T264</strain>
    </source>
</reference>
<name>A0AAW6HRH0_9MOLU</name>
<sequence length="390" mass="44390">MKKIFNFLLIGGLISFSLTSCSKQEVQPPINQGGGDNKPVVNPNQPSDSNQIDSSNQPSDNQNNNQPSDSNKNDDNNELSLTLKSDYVVASDLVINQNGNYTLNWEKFDTNINQADRANVKLENLFIDDRQGKLSFDLKINDNKSLSFNKTVEFNFNRLASLSIGWTNVKTTTTDASIMNLKMVTNSQQLSNFADVGLFLSDNDKTNYFSYLSKWFDLSLVYQRDDKKLETNEIIFKAKLENTNKQPFYKLENNNKQNQIWSALSSEKMITLDFPSDLSRAANDVVINTDSELFKKPLNYFYNTSDHTVDIEKLTIGARNEGLVKFQDSKYNNTYQITLSSSQNPTYNEDTNELKFIVQVKTHGSDEHTNAIFREFIVKIGQNQQPNEGM</sequence>
<dbReference type="RefSeq" id="WP_255045765.1">
    <property type="nucleotide sequence ID" value="NZ_CP101415.1"/>
</dbReference>
<dbReference type="Proteomes" id="UP001216384">
    <property type="component" value="Unassembled WGS sequence"/>
</dbReference>
<organism evidence="2 3">
    <name type="scientific">Mycoplasma bradburyae</name>
    <dbReference type="NCBI Taxonomy" id="2963128"/>
    <lineage>
        <taxon>Bacteria</taxon>
        <taxon>Bacillati</taxon>
        <taxon>Mycoplasmatota</taxon>
        <taxon>Mollicutes</taxon>
        <taxon>Mycoplasmataceae</taxon>
        <taxon>Mycoplasma</taxon>
    </lineage>
</organism>
<proteinExistence type="predicted"/>
<evidence type="ECO:0000313" key="3">
    <source>
        <dbReference type="Proteomes" id="UP001216384"/>
    </source>
</evidence>
<gene>
    <name evidence="2" type="ORF">LNO71_03630</name>
</gene>
<feature type="region of interest" description="Disordered" evidence="1">
    <location>
        <begin position="27"/>
        <end position="77"/>
    </location>
</feature>
<evidence type="ECO:0000256" key="1">
    <source>
        <dbReference type="SAM" id="MobiDB-lite"/>
    </source>
</evidence>
<comment type="caution">
    <text evidence="2">The sequence shown here is derived from an EMBL/GenBank/DDBJ whole genome shotgun (WGS) entry which is preliminary data.</text>
</comment>
<accession>A0AAW6HRH0</accession>
<dbReference type="EMBL" id="JAJHZP010000018">
    <property type="protein sequence ID" value="MDC4183710.1"/>
    <property type="molecule type" value="Genomic_DNA"/>
</dbReference>
<dbReference type="AlphaFoldDB" id="A0AAW6HRH0"/>
<protein>
    <recommendedName>
        <fullName evidence="4">Lipoprotein</fullName>
    </recommendedName>
</protein>
<evidence type="ECO:0000313" key="2">
    <source>
        <dbReference type="EMBL" id="MDC4183710.1"/>
    </source>
</evidence>
<dbReference type="PROSITE" id="PS51257">
    <property type="entry name" value="PROKAR_LIPOPROTEIN"/>
    <property type="match status" value="1"/>
</dbReference>
<evidence type="ECO:0008006" key="4">
    <source>
        <dbReference type="Google" id="ProtNLM"/>
    </source>
</evidence>
<feature type="compositionally biased region" description="Low complexity" evidence="1">
    <location>
        <begin position="44"/>
        <end position="70"/>
    </location>
</feature>